<dbReference type="EMBL" id="MU276227">
    <property type="protein sequence ID" value="KAI0040114.1"/>
    <property type="molecule type" value="Genomic_DNA"/>
</dbReference>
<reference evidence="1" key="2">
    <citation type="journal article" date="2022" name="New Phytol.">
        <title>Evolutionary transition to the ectomycorrhizal habit in the genomes of a hyperdiverse lineage of mushroom-forming fungi.</title>
        <authorList>
            <person name="Looney B."/>
            <person name="Miyauchi S."/>
            <person name="Morin E."/>
            <person name="Drula E."/>
            <person name="Courty P.E."/>
            <person name="Kohler A."/>
            <person name="Kuo A."/>
            <person name="LaButti K."/>
            <person name="Pangilinan J."/>
            <person name="Lipzen A."/>
            <person name="Riley R."/>
            <person name="Andreopoulos W."/>
            <person name="He G."/>
            <person name="Johnson J."/>
            <person name="Nolan M."/>
            <person name="Tritt A."/>
            <person name="Barry K.W."/>
            <person name="Grigoriev I.V."/>
            <person name="Nagy L.G."/>
            <person name="Hibbett D."/>
            <person name="Henrissat B."/>
            <person name="Matheny P.B."/>
            <person name="Labbe J."/>
            <person name="Martin F.M."/>
        </authorList>
    </citation>
    <scope>NUCLEOTIDE SEQUENCE</scope>
    <source>
        <strain evidence="1">FP105234-sp</strain>
    </source>
</reference>
<evidence type="ECO:0000313" key="1">
    <source>
        <dbReference type="EMBL" id="KAI0040114.1"/>
    </source>
</evidence>
<proteinExistence type="predicted"/>
<evidence type="ECO:0000313" key="2">
    <source>
        <dbReference type="Proteomes" id="UP000814033"/>
    </source>
</evidence>
<comment type="caution">
    <text evidence="1">The sequence shown here is derived from an EMBL/GenBank/DDBJ whole genome shotgun (WGS) entry which is preliminary data.</text>
</comment>
<gene>
    <name evidence="1" type="ORF">FA95DRAFT_1683958</name>
</gene>
<organism evidence="1 2">
    <name type="scientific">Auriscalpium vulgare</name>
    <dbReference type="NCBI Taxonomy" id="40419"/>
    <lineage>
        <taxon>Eukaryota</taxon>
        <taxon>Fungi</taxon>
        <taxon>Dikarya</taxon>
        <taxon>Basidiomycota</taxon>
        <taxon>Agaricomycotina</taxon>
        <taxon>Agaricomycetes</taxon>
        <taxon>Russulales</taxon>
        <taxon>Auriscalpiaceae</taxon>
        <taxon>Auriscalpium</taxon>
    </lineage>
</organism>
<name>A0ACB8R7M5_9AGAM</name>
<sequence length="203" mass="22933">MRNPLKNINKPRLYLALYVRGGGRPGDTVSAKYHSALLLIPKGTSLNSTSIQYHVKNTIVNSDGSNPWVFAVESSASRPVRLFAMMLLGKLSVPKDELREELSRLPVVQDDPEWRCRHWVYAAITRLAEIGMLQRLPYNAETLYEAVTRFANEYTYDFDAPVPTCTMAGEKTKSGLHALRWDPTRKKRASYIASTTNQDKVTT</sequence>
<protein>
    <submittedName>
        <fullName evidence="1">Uncharacterized protein</fullName>
    </submittedName>
</protein>
<reference evidence="1" key="1">
    <citation type="submission" date="2021-02" db="EMBL/GenBank/DDBJ databases">
        <authorList>
            <consortium name="DOE Joint Genome Institute"/>
            <person name="Ahrendt S."/>
            <person name="Looney B.P."/>
            <person name="Miyauchi S."/>
            <person name="Morin E."/>
            <person name="Drula E."/>
            <person name="Courty P.E."/>
            <person name="Chicoki N."/>
            <person name="Fauchery L."/>
            <person name="Kohler A."/>
            <person name="Kuo A."/>
            <person name="Labutti K."/>
            <person name="Pangilinan J."/>
            <person name="Lipzen A."/>
            <person name="Riley R."/>
            <person name="Andreopoulos W."/>
            <person name="He G."/>
            <person name="Johnson J."/>
            <person name="Barry K.W."/>
            <person name="Grigoriev I.V."/>
            <person name="Nagy L."/>
            <person name="Hibbett D."/>
            <person name="Henrissat B."/>
            <person name="Matheny P.B."/>
            <person name="Labbe J."/>
            <person name="Martin F."/>
        </authorList>
    </citation>
    <scope>NUCLEOTIDE SEQUENCE</scope>
    <source>
        <strain evidence="1">FP105234-sp</strain>
    </source>
</reference>
<accession>A0ACB8R7M5</accession>
<dbReference type="Proteomes" id="UP000814033">
    <property type="component" value="Unassembled WGS sequence"/>
</dbReference>
<keyword evidence="2" id="KW-1185">Reference proteome</keyword>